<dbReference type="RefSeq" id="WP_005980018.1">
    <property type="nucleotide sequence ID" value="NZ_CABKNW010000004.1"/>
</dbReference>
<dbReference type="GO" id="GO:0003677">
    <property type="term" value="F:DNA binding"/>
    <property type="evidence" value="ECO:0007669"/>
    <property type="project" value="InterPro"/>
</dbReference>
<proteinExistence type="predicted"/>
<dbReference type="EMBL" id="LS483487">
    <property type="protein sequence ID" value="SQJ03946.1"/>
    <property type="molecule type" value="Genomic_DNA"/>
</dbReference>
<dbReference type="Pfam" id="PF03374">
    <property type="entry name" value="ANT"/>
    <property type="match status" value="1"/>
</dbReference>
<keyword evidence="1" id="KW-0175">Coiled coil</keyword>
<dbReference type="PROSITE" id="PS51750">
    <property type="entry name" value="BRO_N"/>
    <property type="match status" value="1"/>
</dbReference>
<dbReference type="KEGG" id="ful:C4N20_15650"/>
<evidence type="ECO:0000313" key="4">
    <source>
        <dbReference type="Proteomes" id="UP000249008"/>
    </source>
</evidence>
<dbReference type="GeneID" id="78456262"/>
<sequence length="272" mass="31394">MELMTIKNVRGYIDEKETAFLNLEDVAHGLGFTETAKSGNEVVRWRRVKDYLVDLRVIATGGDGQGKQSLPEFIPENIFYKLCMKANNQTARKFQDLVCDEILPTIRKNGMYVTEKLLDDPDLAIKAFTKLKEEREKRKQLESKVENLQVENEIQKQVISEFEPVKEYMDFILSSAETMCISQIAADYGLSGHALNKILNEKGIIRKVNDQWILYKEHMNKGYTQSCTYRLQIIMGYKVAVNTKWTQKGRLKIHEILTSMGIKANMDKENKL</sequence>
<feature type="domain" description="Bro-N" evidence="2">
    <location>
        <begin position="3"/>
        <end position="110"/>
    </location>
</feature>
<dbReference type="Proteomes" id="UP000249008">
    <property type="component" value="Chromosome 1"/>
</dbReference>
<dbReference type="InterPro" id="IPR005039">
    <property type="entry name" value="Ant_C"/>
</dbReference>
<feature type="coiled-coil region" evidence="1">
    <location>
        <begin position="124"/>
        <end position="158"/>
    </location>
</feature>
<dbReference type="InterPro" id="IPR003497">
    <property type="entry name" value="BRO_N_domain"/>
</dbReference>
<organism evidence="3 4">
    <name type="scientific">Fusobacterium ulcerans</name>
    <dbReference type="NCBI Taxonomy" id="861"/>
    <lineage>
        <taxon>Bacteria</taxon>
        <taxon>Fusobacteriati</taxon>
        <taxon>Fusobacteriota</taxon>
        <taxon>Fusobacteriia</taxon>
        <taxon>Fusobacteriales</taxon>
        <taxon>Fusobacteriaceae</taxon>
        <taxon>Fusobacterium</taxon>
    </lineage>
</organism>
<gene>
    <name evidence="3" type="ORF">NCTC12112_01709</name>
</gene>
<reference evidence="3 4" key="1">
    <citation type="submission" date="2018-06" db="EMBL/GenBank/DDBJ databases">
        <authorList>
            <consortium name="Pathogen Informatics"/>
            <person name="Doyle S."/>
        </authorList>
    </citation>
    <scope>NUCLEOTIDE SEQUENCE [LARGE SCALE GENOMIC DNA]</scope>
    <source>
        <strain evidence="3 4">NCTC12112</strain>
    </source>
</reference>
<accession>A0AAX2JB16</accession>
<protein>
    <submittedName>
        <fullName evidence="3">Uncharacterized phage-encoded protein</fullName>
    </submittedName>
</protein>
<dbReference type="Pfam" id="PF02498">
    <property type="entry name" value="Bro-N"/>
    <property type="match status" value="1"/>
</dbReference>
<name>A0AAX2JB16_9FUSO</name>
<dbReference type="SMART" id="SM01040">
    <property type="entry name" value="Bro-N"/>
    <property type="match status" value="1"/>
</dbReference>
<evidence type="ECO:0000313" key="3">
    <source>
        <dbReference type="EMBL" id="SQJ03946.1"/>
    </source>
</evidence>
<evidence type="ECO:0000256" key="1">
    <source>
        <dbReference type="SAM" id="Coils"/>
    </source>
</evidence>
<dbReference type="AlphaFoldDB" id="A0AAX2JB16"/>
<evidence type="ECO:0000259" key="2">
    <source>
        <dbReference type="PROSITE" id="PS51750"/>
    </source>
</evidence>